<dbReference type="InterPro" id="IPR024163">
    <property type="entry name" value="Aerotolerance_reg_N"/>
</dbReference>
<dbReference type="Pfam" id="PF07584">
    <property type="entry name" value="BatA"/>
    <property type="match status" value="1"/>
</dbReference>
<dbReference type="RefSeq" id="WP_309488067.1">
    <property type="nucleotide sequence ID" value="NZ_JAENIG010000001.1"/>
</dbReference>
<dbReference type="InterPro" id="IPR002035">
    <property type="entry name" value="VWF_A"/>
</dbReference>
<dbReference type="Proteomes" id="UP000634206">
    <property type="component" value="Unassembled WGS sequence"/>
</dbReference>
<organism evidence="4 5">
    <name type="scientific">Oceaniferula flava</name>
    <dbReference type="NCBI Taxonomy" id="2800421"/>
    <lineage>
        <taxon>Bacteria</taxon>
        <taxon>Pseudomonadati</taxon>
        <taxon>Verrucomicrobiota</taxon>
        <taxon>Verrucomicrobiia</taxon>
        <taxon>Verrucomicrobiales</taxon>
        <taxon>Verrucomicrobiaceae</taxon>
        <taxon>Oceaniferula</taxon>
    </lineage>
</organism>
<dbReference type="NCBIfam" id="TIGR02226">
    <property type="entry name" value="two_anch"/>
    <property type="match status" value="1"/>
</dbReference>
<sequence>MQFLLANPAWLWLLSLGLVPVLVHLFARSNPPKYAFSSTEFLRRILKKTARMRKPQDWLLLLLRTLAVLALLFVFLQPLLTGGGEALPGKKTTVYLIDRSASMACKEGASSRFDGACAKAVELMDSAGGDDANVVWIDAQPEAVFPQPGQNIAYLQDALKRGSGRAEQGAIAAALSLALGQLNLVEGARELVIISDFQASAWKEFQLQVPKDIKVVKVRVGDEDTGNLAVSELFATPSNPVVGQDVVMVCRLRNFSDTPRRTTLYLESGGGRQSRDVEVPAWGEAEANFSSHFASPGQVQLSASIGEDAFTGDNTRHALVQVRDTLKMVSLPAAKGSAREQAVEVLDRLAASLEWLDHSVVESGALPSSDSADFVFVHAWDGENTEALKALAAAGTSVFVHPAAGVTLTDCQSLLDVPVSSGSQPLAMDTKGSWKAGISRKSDANAKVFELFKTGEFGNPAAGSFKERLRLPSAWPETVTHLIDYNDDVPGLLAAPAANVIIWNLPLSNSLSSWSGQSSFVPFMGELLLNSRASQKGVSAEVLPGTPLSWAPGEGVTPDSVTLFDDANTAQPTETRMTATGAQLTSTGTAAPGVYQWKIGDGLAHVQVSNFPATESDLRLMDPAEVQGGEVVDSQQLLRRAALGDGIPLWPWFLCAAFLFLILESLVSMWKPKPAN</sequence>
<dbReference type="Gene3D" id="3.40.50.410">
    <property type="entry name" value="von Willebrand factor, type A domain"/>
    <property type="match status" value="1"/>
</dbReference>
<feature type="transmembrane region" description="Helical" evidence="1">
    <location>
        <begin position="649"/>
        <end position="670"/>
    </location>
</feature>
<dbReference type="PANTHER" id="PTHR37464">
    <property type="entry name" value="BLL2463 PROTEIN"/>
    <property type="match status" value="1"/>
</dbReference>
<accession>A0AAE2VAM6</accession>
<comment type="caution">
    <text evidence="4">The sequence shown here is derived from an EMBL/GenBank/DDBJ whole genome shotgun (WGS) entry which is preliminary data.</text>
</comment>
<reference evidence="4" key="1">
    <citation type="submission" date="2021-01" db="EMBL/GenBank/DDBJ databases">
        <title>Modified the classification status of verrucomicrobia.</title>
        <authorList>
            <person name="Feng X."/>
        </authorList>
    </citation>
    <scope>NUCLEOTIDE SEQUENCE</scope>
    <source>
        <strain evidence="4">5K15</strain>
    </source>
</reference>
<feature type="domain" description="Aerotolerance regulator N-terminal" evidence="2">
    <location>
        <begin position="5"/>
        <end position="78"/>
    </location>
</feature>
<protein>
    <submittedName>
        <fullName evidence="4">BatA and WFA domain-containing protein</fullName>
    </submittedName>
</protein>
<evidence type="ECO:0000313" key="4">
    <source>
        <dbReference type="EMBL" id="MBK1853470.1"/>
    </source>
</evidence>
<gene>
    <name evidence="4" type="ORF">JIN83_00710</name>
</gene>
<dbReference type="SUPFAM" id="SSF53300">
    <property type="entry name" value="vWA-like"/>
    <property type="match status" value="1"/>
</dbReference>
<dbReference type="InterPro" id="IPR011933">
    <property type="entry name" value="Double_TM_dom"/>
</dbReference>
<keyword evidence="1" id="KW-0812">Transmembrane</keyword>
<dbReference type="EMBL" id="JAENIG010000001">
    <property type="protein sequence ID" value="MBK1853470.1"/>
    <property type="molecule type" value="Genomic_DNA"/>
</dbReference>
<feature type="domain" description="VWFA" evidence="3">
    <location>
        <begin position="93"/>
        <end position="197"/>
    </location>
</feature>
<feature type="transmembrane region" description="Helical" evidence="1">
    <location>
        <begin position="6"/>
        <end position="27"/>
    </location>
</feature>
<evidence type="ECO:0000256" key="1">
    <source>
        <dbReference type="SAM" id="Phobius"/>
    </source>
</evidence>
<evidence type="ECO:0000259" key="2">
    <source>
        <dbReference type="Pfam" id="PF07584"/>
    </source>
</evidence>
<evidence type="ECO:0000313" key="5">
    <source>
        <dbReference type="Proteomes" id="UP000634206"/>
    </source>
</evidence>
<keyword evidence="1" id="KW-1133">Transmembrane helix</keyword>
<dbReference type="AlphaFoldDB" id="A0AAE2VAM6"/>
<dbReference type="InterPro" id="IPR036465">
    <property type="entry name" value="vWFA_dom_sf"/>
</dbReference>
<evidence type="ECO:0000259" key="3">
    <source>
        <dbReference type="Pfam" id="PF13519"/>
    </source>
</evidence>
<feature type="transmembrane region" description="Helical" evidence="1">
    <location>
        <begin position="58"/>
        <end position="80"/>
    </location>
</feature>
<dbReference type="Pfam" id="PF13519">
    <property type="entry name" value="VWA_2"/>
    <property type="match status" value="1"/>
</dbReference>
<dbReference type="PANTHER" id="PTHR37464:SF1">
    <property type="entry name" value="BLL2463 PROTEIN"/>
    <property type="match status" value="1"/>
</dbReference>
<keyword evidence="1" id="KW-0472">Membrane</keyword>
<proteinExistence type="predicted"/>
<name>A0AAE2VAM6_9BACT</name>
<keyword evidence="5" id="KW-1185">Reference proteome</keyword>